<accession>A0ABW9RXG6</accession>
<protein>
    <submittedName>
        <fullName evidence="1">Uncharacterized protein</fullName>
    </submittedName>
</protein>
<evidence type="ECO:0000313" key="2">
    <source>
        <dbReference type="Proteomes" id="UP000798808"/>
    </source>
</evidence>
<sequence length="273" mass="32009">MNILKRNIELHLPAIPHLIGENYIDWDRIEKLFDKEIKKRYGKAKGKTITVEATIYDHIIEVRKESVNSLSSTRYLQFVNSMIRDLAELLDDNQRQMVTRIIRNLLVSFDLKHINYLGEIGALHNLTKNGRLLLKEVEYPIDNGKNIDFCFYDTVSKKDILVEVFSSRLNSDKVLDDPAALEKFISFRLEEKALKKFSGIQNLYENIFLLPILWGDTRSLKIYADFFKDYKFKSEKIFEPMAYCTFTVDSPEITINKFTRVSKLFDHSGYTKK</sequence>
<evidence type="ECO:0000313" key="1">
    <source>
        <dbReference type="EMBL" id="MTI28957.1"/>
    </source>
</evidence>
<comment type="caution">
    <text evidence="1">The sequence shown here is derived from an EMBL/GenBank/DDBJ whole genome shotgun (WGS) entry which is preliminary data.</text>
</comment>
<dbReference type="Proteomes" id="UP000798808">
    <property type="component" value="Unassembled WGS sequence"/>
</dbReference>
<reference evidence="1 2" key="1">
    <citation type="submission" date="2019-02" db="EMBL/GenBank/DDBJ databases">
        <authorList>
            <person name="Goldberg S.R."/>
            <person name="Haltli B.A."/>
            <person name="Correa H."/>
            <person name="Russell K.G."/>
        </authorList>
    </citation>
    <scope>NUCLEOTIDE SEQUENCE [LARGE SCALE GENOMIC DNA]</scope>
    <source>
        <strain evidence="1 2">JCM 16186</strain>
    </source>
</reference>
<dbReference type="RefSeq" id="WP_155176982.1">
    <property type="nucleotide sequence ID" value="NZ_BAAAFL010000012.1"/>
</dbReference>
<gene>
    <name evidence="1" type="ORF">E1163_28610</name>
</gene>
<proteinExistence type="predicted"/>
<name>A0ABW9RXG6_9BACT</name>
<organism evidence="1 2">
    <name type="scientific">Fulvivirga kasyanovii</name>
    <dbReference type="NCBI Taxonomy" id="396812"/>
    <lineage>
        <taxon>Bacteria</taxon>
        <taxon>Pseudomonadati</taxon>
        <taxon>Bacteroidota</taxon>
        <taxon>Cytophagia</taxon>
        <taxon>Cytophagales</taxon>
        <taxon>Fulvivirgaceae</taxon>
        <taxon>Fulvivirga</taxon>
    </lineage>
</organism>
<keyword evidence="2" id="KW-1185">Reference proteome</keyword>
<dbReference type="EMBL" id="SMLW01000676">
    <property type="protein sequence ID" value="MTI28957.1"/>
    <property type="molecule type" value="Genomic_DNA"/>
</dbReference>